<evidence type="ECO:0000256" key="4">
    <source>
        <dbReference type="ARBA" id="ARBA00012781"/>
    </source>
</evidence>
<dbReference type="EC" id="3.5.4.3" evidence="4 12"/>
<dbReference type="GO" id="GO:0008270">
    <property type="term" value="F:zinc ion binding"/>
    <property type="evidence" value="ECO:0007669"/>
    <property type="project" value="UniProtKB-UniRule"/>
</dbReference>
<dbReference type="NCBIfam" id="NF006679">
    <property type="entry name" value="PRK09228.1"/>
    <property type="match status" value="1"/>
</dbReference>
<keyword evidence="8 12" id="KW-0378">Hydrolase</keyword>
<comment type="cofactor">
    <cofactor evidence="12">
        <name>Zn(2+)</name>
        <dbReference type="ChEBI" id="CHEBI:29105"/>
    </cofactor>
    <text evidence="12">Binds 1 zinc ion per subunit.</text>
</comment>
<dbReference type="InterPro" id="IPR014311">
    <property type="entry name" value="Guanine_deaminase"/>
</dbReference>
<comment type="subunit">
    <text evidence="3">Homodimer.</text>
</comment>
<sequence>MSQNLVICGNFVHATNTEYMIVKEGYCIGVKEGKILFFEPKDRLEECIKNHQLEACEIIRLNPFQFLMPGMIDTHIHASQYPNAGKGLDLGLLEWLNKYTFPTESRFKDSQLASDVYSKVVSNTLRNGTTTACYFATIHTDSSSLLCDQVAKHGQRALVGKVNMDQNSPDFYVEKSDDSLAETKRFVEDVLKRKNPRVQPVITPRFAPSCTVGLMQELGKLAKENNLHIQTHISETLDECEWVKALFPEAKDYVDIYDQAGLLTSKTVLAHGIYLSGRERKVIKERGSSISHCPNSNLSLRSGLLDVQQVLKDGVRIGLGTDVSGGYSPSLLDGIRTAIHVSNTLAIYNKEYKPITHSEAFMMATLGGAKALAMEDTIGNFEVGKEFDALTVNINAPGSHIDGFDDDGVSDYIQKFLYLGDSRNIEEVYVAGKKVIPVTDAQ</sequence>
<dbReference type="FunFam" id="3.20.20.140:FF:000021">
    <property type="entry name" value="Guanine deaminase"/>
    <property type="match status" value="1"/>
</dbReference>
<dbReference type="InterPro" id="IPR051607">
    <property type="entry name" value="Metallo-dep_hydrolases"/>
</dbReference>
<dbReference type="PANTHER" id="PTHR11271:SF6">
    <property type="entry name" value="GUANINE DEAMINASE"/>
    <property type="match status" value="1"/>
</dbReference>
<organism evidence="14 15">
    <name type="scientific">Pinctada imbricata</name>
    <name type="common">Atlantic pearl-oyster</name>
    <name type="synonym">Pinctada martensii</name>
    <dbReference type="NCBI Taxonomy" id="66713"/>
    <lineage>
        <taxon>Eukaryota</taxon>
        <taxon>Metazoa</taxon>
        <taxon>Spiralia</taxon>
        <taxon>Lophotrochozoa</taxon>
        <taxon>Mollusca</taxon>
        <taxon>Bivalvia</taxon>
        <taxon>Autobranchia</taxon>
        <taxon>Pteriomorphia</taxon>
        <taxon>Pterioida</taxon>
        <taxon>Pterioidea</taxon>
        <taxon>Pteriidae</taxon>
        <taxon>Pinctada</taxon>
    </lineage>
</organism>
<dbReference type="InterPro" id="IPR011059">
    <property type="entry name" value="Metal-dep_hydrolase_composite"/>
</dbReference>
<evidence type="ECO:0000256" key="8">
    <source>
        <dbReference type="ARBA" id="ARBA00022801"/>
    </source>
</evidence>
<dbReference type="Gene3D" id="3.20.20.140">
    <property type="entry name" value="Metal-dependent hydrolases"/>
    <property type="match status" value="1"/>
</dbReference>
<comment type="catalytic activity">
    <reaction evidence="12">
        <text>guanine + H2O + H(+) = xanthine + NH4(+)</text>
        <dbReference type="Rhea" id="RHEA:14665"/>
        <dbReference type="ChEBI" id="CHEBI:15377"/>
        <dbReference type="ChEBI" id="CHEBI:15378"/>
        <dbReference type="ChEBI" id="CHEBI:16235"/>
        <dbReference type="ChEBI" id="CHEBI:17712"/>
        <dbReference type="ChEBI" id="CHEBI:28938"/>
        <dbReference type="EC" id="3.5.4.3"/>
    </reaction>
</comment>
<evidence type="ECO:0000313" key="15">
    <source>
        <dbReference type="Proteomes" id="UP001186944"/>
    </source>
</evidence>
<keyword evidence="6" id="KW-0597">Phosphoprotein</keyword>
<gene>
    <name evidence="14" type="ORF">FSP39_003454</name>
</gene>
<comment type="function">
    <text evidence="10 12">Catalyzes the hydrolytic deamination of guanine, producing xanthine and ammonia.</text>
</comment>
<evidence type="ECO:0000259" key="13">
    <source>
        <dbReference type="Pfam" id="PF01979"/>
    </source>
</evidence>
<protein>
    <recommendedName>
        <fullName evidence="5 12">Guanine deaminase</fullName>
        <shortName evidence="12">Guanase</shortName>
        <ecNumber evidence="4 12">3.5.4.3</ecNumber>
    </recommendedName>
    <alternativeName>
        <fullName evidence="11 12">Guanine aminohydrolase</fullName>
    </alternativeName>
</protein>
<evidence type="ECO:0000256" key="9">
    <source>
        <dbReference type="ARBA" id="ARBA00022833"/>
    </source>
</evidence>
<feature type="domain" description="Amidohydrolase-related" evidence="13">
    <location>
        <begin position="66"/>
        <end position="435"/>
    </location>
</feature>
<evidence type="ECO:0000256" key="1">
    <source>
        <dbReference type="ARBA" id="ARBA00004984"/>
    </source>
</evidence>
<dbReference type="AlphaFoldDB" id="A0AA89C0G1"/>
<evidence type="ECO:0000256" key="2">
    <source>
        <dbReference type="ARBA" id="ARBA00006745"/>
    </source>
</evidence>
<evidence type="ECO:0000256" key="11">
    <source>
        <dbReference type="ARBA" id="ARBA00083147"/>
    </source>
</evidence>
<dbReference type="GO" id="GO:0008892">
    <property type="term" value="F:guanine deaminase activity"/>
    <property type="evidence" value="ECO:0007669"/>
    <property type="project" value="UniProtKB-UniRule"/>
</dbReference>
<dbReference type="Proteomes" id="UP001186944">
    <property type="component" value="Unassembled WGS sequence"/>
</dbReference>
<accession>A0AA89C0G1</accession>
<comment type="similarity">
    <text evidence="2 12">Belongs to the metallo-dependent hydrolases superfamily. ATZ/TRZ family.</text>
</comment>
<comment type="pathway">
    <text evidence="1 12">Purine metabolism; guanine degradation; xanthine from guanine: step 1/1.</text>
</comment>
<keyword evidence="9 12" id="KW-0862">Zinc</keyword>
<name>A0AA89C0G1_PINIB</name>
<dbReference type="SUPFAM" id="SSF51556">
    <property type="entry name" value="Metallo-dependent hydrolases"/>
    <property type="match status" value="1"/>
</dbReference>
<dbReference type="CDD" id="cd01303">
    <property type="entry name" value="GDEase"/>
    <property type="match status" value="1"/>
</dbReference>
<keyword evidence="7 12" id="KW-0479">Metal-binding</keyword>
<dbReference type="SUPFAM" id="SSF51338">
    <property type="entry name" value="Composite domain of metallo-dependent hydrolases"/>
    <property type="match status" value="1"/>
</dbReference>
<evidence type="ECO:0000256" key="7">
    <source>
        <dbReference type="ARBA" id="ARBA00022723"/>
    </source>
</evidence>
<evidence type="ECO:0000256" key="5">
    <source>
        <dbReference type="ARBA" id="ARBA00014514"/>
    </source>
</evidence>
<evidence type="ECO:0000256" key="3">
    <source>
        <dbReference type="ARBA" id="ARBA00011738"/>
    </source>
</evidence>
<dbReference type="GO" id="GO:0005829">
    <property type="term" value="C:cytosol"/>
    <property type="evidence" value="ECO:0007669"/>
    <property type="project" value="TreeGrafter"/>
</dbReference>
<dbReference type="InterPro" id="IPR032466">
    <property type="entry name" value="Metal_Hydrolase"/>
</dbReference>
<dbReference type="InterPro" id="IPR006680">
    <property type="entry name" value="Amidohydro-rel"/>
</dbReference>
<dbReference type="PANTHER" id="PTHR11271">
    <property type="entry name" value="GUANINE DEAMINASE"/>
    <property type="match status" value="1"/>
</dbReference>
<keyword evidence="15" id="KW-1185">Reference proteome</keyword>
<comment type="caution">
    <text evidence="14">The sequence shown here is derived from an EMBL/GenBank/DDBJ whole genome shotgun (WGS) entry which is preliminary data.</text>
</comment>
<dbReference type="GO" id="GO:0006147">
    <property type="term" value="P:guanine catabolic process"/>
    <property type="evidence" value="ECO:0007669"/>
    <property type="project" value="UniProtKB-UniRule"/>
</dbReference>
<evidence type="ECO:0000256" key="12">
    <source>
        <dbReference type="RuleBase" id="RU366009"/>
    </source>
</evidence>
<dbReference type="EMBL" id="VSWD01000008">
    <property type="protein sequence ID" value="KAK3094563.1"/>
    <property type="molecule type" value="Genomic_DNA"/>
</dbReference>
<evidence type="ECO:0000256" key="10">
    <source>
        <dbReference type="ARBA" id="ARBA00056079"/>
    </source>
</evidence>
<reference evidence="14" key="1">
    <citation type="submission" date="2019-08" db="EMBL/GenBank/DDBJ databases">
        <title>The improved chromosome-level genome for the pearl oyster Pinctada fucata martensii using PacBio sequencing and Hi-C.</title>
        <authorList>
            <person name="Zheng Z."/>
        </authorList>
    </citation>
    <scope>NUCLEOTIDE SEQUENCE</scope>
    <source>
        <strain evidence="14">ZZ-2019</strain>
        <tissue evidence="14">Adductor muscle</tissue>
    </source>
</reference>
<proteinExistence type="inferred from homology"/>
<evidence type="ECO:0000313" key="14">
    <source>
        <dbReference type="EMBL" id="KAK3094563.1"/>
    </source>
</evidence>
<dbReference type="Gene3D" id="2.30.40.10">
    <property type="entry name" value="Urease, subunit C, domain 1"/>
    <property type="match status" value="1"/>
</dbReference>
<dbReference type="NCBIfam" id="TIGR02967">
    <property type="entry name" value="guan_deamin"/>
    <property type="match status" value="1"/>
</dbReference>
<dbReference type="Pfam" id="PF01979">
    <property type="entry name" value="Amidohydro_1"/>
    <property type="match status" value="1"/>
</dbReference>
<evidence type="ECO:0000256" key="6">
    <source>
        <dbReference type="ARBA" id="ARBA00022553"/>
    </source>
</evidence>